<keyword evidence="1" id="KW-0175">Coiled coil</keyword>
<reference evidence="2 3" key="1">
    <citation type="journal article" date="2011" name="Stand. Genomic Sci.">
        <title>Complete genome sequence of Weeksella virosa type strain (9751).</title>
        <authorList>
            <person name="Lang E."/>
            <person name="Teshima H."/>
            <person name="Lucas S."/>
            <person name="Lapidus A."/>
            <person name="Hammon N."/>
            <person name="Deshpande S."/>
            <person name="Nolan M."/>
            <person name="Cheng J.F."/>
            <person name="Pitluck S."/>
            <person name="Liolios K."/>
            <person name="Pagani I."/>
            <person name="Mikhailova N."/>
            <person name="Ivanova N."/>
            <person name="Mavromatis K."/>
            <person name="Pati A."/>
            <person name="Tapia R."/>
            <person name="Han C."/>
            <person name="Goodwin L."/>
            <person name="Chen A."/>
            <person name="Palaniappan K."/>
            <person name="Land M."/>
            <person name="Hauser L."/>
            <person name="Chang Y.J."/>
            <person name="Jeffries C.D."/>
            <person name="Brambilla E.M."/>
            <person name="Kopitz M."/>
            <person name="Rohde M."/>
            <person name="Goker M."/>
            <person name="Tindall B.J."/>
            <person name="Detter J.C."/>
            <person name="Woyke T."/>
            <person name="Bristow J."/>
            <person name="Eisen J.A."/>
            <person name="Markowitz V."/>
            <person name="Hugenholtz P."/>
            <person name="Klenk H.P."/>
            <person name="Kyrpides N.C."/>
        </authorList>
    </citation>
    <scope>NUCLEOTIDE SEQUENCE [LARGE SCALE GENOMIC DNA]</scope>
    <source>
        <strain evidence="3">ATCC 43766 / DSM 16922 / JCM 21250 / NBRC 16016 / NCTC 11634 / CL345/78</strain>
    </source>
</reference>
<reference evidence="3" key="2">
    <citation type="journal article" date="2011" name="Stand. Genomic Sci.">
        <title>Complete genome sequence of Weeksella virosa type strain (9751T).</title>
        <authorList>
            <person name="Lang E."/>
            <person name="Teshima H."/>
            <person name="Lucas S."/>
            <person name="Lapidus A."/>
            <person name="Hammon N."/>
            <person name="Deshpande S."/>
            <person name="Nolan M."/>
            <person name="Cheng J."/>
            <person name="Pitluck S."/>
            <person name="Liolios K."/>
            <person name="Pagani I."/>
            <person name="Mikhailova N."/>
            <person name="Ivanova N."/>
            <person name="Mavromatis K."/>
            <person name="Pati A."/>
            <person name="Tapia R."/>
            <person name="Han C."/>
            <person name="Goodwin L."/>
            <person name="Chen A."/>
            <person name="Palaniappan K."/>
            <person name="Land M."/>
            <person name="Hauser L."/>
            <person name="Chang Y."/>
            <person name="Jeffries C."/>
            <person name="Brambilla E."/>
            <person name="Kopitz M."/>
            <person name="Rohde M."/>
            <person name="Goker M."/>
            <person name="Tindall B."/>
            <person name="Detter J."/>
            <person name="Woyke T."/>
            <person name="Bristow J."/>
            <person name="Eisen J."/>
            <person name="Markowitz V."/>
            <person name="Hugenholtz P."/>
            <person name="Klenk H."/>
            <person name="Kyrpides N."/>
        </authorList>
    </citation>
    <scope>NUCLEOTIDE SEQUENCE [LARGE SCALE GENOMIC DNA]</scope>
    <source>
        <strain evidence="3">ATCC 43766 / DSM 16922 / JCM 21250 / NBRC 16016 / NCTC 11634 / CL345/78</strain>
    </source>
</reference>
<dbReference type="RefSeq" id="WP_013597154.1">
    <property type="nucleotide sequence ID" value="NC_015144.1"/>
</dbReference>
<dbReference type="EMBL" id="CP002455">
    <property type="protein sequence ID" value="ADX66758.1"/>
    <property type="molecule type" value="Genomic_DNA"/>
</dbReference>
<feature type="coiled-coil region" evidence="1">
    <location>
        <begin position="9"/>
        <end position="38"/>
    </location>
</feature>
<evidence type="ECO:0000256" key="1">
    <source>
        <dbReference type="SAM" id="Coils"/>
    </source>
</evidence>
<dbReference type="STRING" id="865938.Weevi_0030"/>
<name>F0P2E6_WEEVC</name>
<accession>F0P2E6</accession>
<keyword evidence="3" id="KW-1185">Reference proteome</keyword>
<gene>
    <name evidence="2" type="ordered locus">Weevi_0030</name>
</gene>
<evidence type="ECO:0000313" key="2">
    <source>
        <dbReference type="EMBL" id="ADX66758.1"/>
    </source>
</evidence>
<sequence>MKTKKIKYLEFLRAELINEQKNKNNNQDKVTIQEIENKIQGEQKVLWNYYLQNPIDSSNYDELEDIIRYFDQINYKNRIYEKILVQKAELNSLFDKLIIEQAMQEAKKIELELNRLCNLINEKCM</sequence>
<dbReference type="HOGENOM" id="CLU_1991749_0_0_10"/>
<evidence type="ECO:0000313" key="3">
    <source>
        <dbReference type="Proteomes" id="UP000008641"/>
    </source>
</evidence>
<dbReference type="KEGG" id="wvi:Weevi_0030"/>
<dbReference type="AlphaFoldDB" id="F0P2E6"/>
<organism evidence="2 3">
    <name type="scientific">Weeksella virosa (strain ATCC 43766 / DSM 16922 / JCM 21250 / CCUG 30538 / CDC 9751 / IAM 14551 / NBRC 16016 / NCTC 11634 / CL345/78)</name>
    <dbReference type="NCBI Taxonomy" id="865938"/>
    <lineage>
        <taxon>Bacteria</taxon>
        <taxon>Pseudomonadati</taxon>
        <taxon>Bacteroidota</taxon>
        <taxon>Flavobacteriia</taxon>
        <taxon>Flavobacteriales</taxon>
        <taxon>Weeksellaceae</taxon>
        <taxon>Weeksella</taxon>
    </lineage>
</organism>
<dbReference type="Proteomes" id="UP000008641">
    <property type="component" value="Chromosome"/>
</dbReference>
<protein>
    <submittedName>
        <fullName evidence="2">Uncharacterized protein</fullName>
    </submittedName>
</protein>
<proteinExistence type="predicted"/>
<dbReference type="OrthoDB" id="9890504at2"/>